<dbReference type="AlphaFoldDB" id="A0A8H3R061"/>
<protein>
    <submittedName>
        <fullName evidence="1">Uncharacterized protein</fullName>
    </submittedName>
</protein>
<comment type="caution">
    <text evidence="1">The sequence shown here is derived from an EMBL/GenBank/DDBJ whole genome shotgun (WGS) entry which is preliminary data.</text>
</comment>
<evidence type="ECO:0000313" key="1">
    <source>
        <dbReference type="EMBL" id="GES97927.1"/>
    </source>
</evidence>
<organism evidence="1 2">
    <name type="scientific">Rhizophagus clarus</name>
    <dbReference type="NCBI Taxonomy" id="94130"/>
    <lineage>
        <taxon>Eukaryota</taxon>
        <taxon>Fungi</taxon>
        <taxon>Fungi incertae sedis</taxon>
        <taxon>Mucoromycota</taxon>
        <taxon>Glomeromycotina</taxon>
        <taxon>Glomeromycetes</taxon>
        <taxon>Glomerales</taxon>
        <taxon>Glomeraceae</taxon>
        <taxon>Rhizophagus</taxon>
    </lineage>
</organism>
<dbReference type="EMBL" id="BLAL01000261">
    <property type="protein sequence ID" value="GES97927.1"/>
    <property type="molecule type" value="Genomic_DNA"/>
</dbReference>
<proteinExistence type="predicted"/>
<sequence length="92" mass="10708">MNPDISISVWGWNEELATPKAVIASKNFKRKHKIRLLALTDIIKSEDGDKYRQKNHFLWIKNHSKLIYGDTAHEERSIYVMDAFKAGPLKKL</sequence>
<accession>A0A8H3R061</accession>
<reference evidence="1" key="1">
    <citation type="submission" date="2019-10" db="EMBL/GenBank/DDBJ databases">
        <title>Conservation and host-specific expression of non-tandemly repeated heterogenous ribosome RNA gene in arbuscular mycorrhizal fungi.</title>
        <authorList>
            <person name="Maeda T."/>
            <person name="Kobayashi Y."/>
            <person name="Nakagawa T."/>
            <person name="Ezawa T."/>
            <person name="Yamaguchi K."/>
            <person name="Bino T."/>
            <person name="Nishimoto Y."/>
            <person name="Shigenobu S."/>
            <person name="Kawaguchi M."/>
        </authorList>
    </citation>
    <scope>NUCLEOTIDE SEQUENCE</scope>
    <source>
        <strain evidence="1">HR1</strain>
    </source>
</reference>
<gene>
    <name evidence="1" type="ORF">RCL2_002449000</name>
</gene>
<dbReference type="Proteomes" id="UP000615446">
    <property type="component" value="Unassembled WGS sequence"/>
</dbReference>
<name>A0A8H3R061_9GLOM</name>
<evidence type="ECO:0000313" key="2">
    <source>
        <dbReference type="Proteomes" id="UP000615446"/>
    </source>
</evidence>
<dbReference type="OrthoDB" id="2421800at2759"/>